<dbReference type="AlphaFoldDB" id="A0A9D1ACG2"/>
<name>A0A9D1ACG2_9FIRM</name>
<evidence type="ECO:0000313" key="2">
    <source>
        <dbReference type="Proteomes" id="UP000886757"/>
    </source>
</evidence>
<dbReference type="InterPro" id="IPR043721">
    <property type="entry name" value="DUF5662"/>
</dbReference>
<evidence type="ECO:0000313" key="1">
    <source>
        <dbReference type="EMBL" id="HIR13946.1"/>
    </source>
</evidence>
<organism evidence="1 2">
    <name type="scientific">Candidatus Choladousia intestinavium</name>
    <dbReference type="NCBI Taxonomy" id="2840727"/>
    <lineage>
        <taxon>Bacteria</taxon>
        <taxon>Bacillati</taxon>
        <taxon>Bacillota</taxon>
        <taxon>Clostridia</taxon>
        <taxon>Lachnospirales</taxon>
        <taxon>Lachnospiraceae</taxon>
        <taxon>Lachnospiraceae incertae sedis</taxon>
        <taxon>Candidatus Choladousia</taxon>
    </lineage>
</organism>
<sequence length="189" mass="22942">MKRITWEKTRGHFRTITEHKILVMKHCFRIGLYRQGLMHDLSKYMPSEFLMGCMYYSDGKSSPNNNERRDKSYSEAWMHHKGRNRHHFEYWMDYALHPGRGKYPLQSVQMPRKYVAEMLMDRICASKNYNGKDYTDHDPLAYFEKGKSHYLMHPQTEKELHGMLRMLDQKGEEFLIRFVREYYLKGKKI</sequence>
<comment type="caution">
    <text evidence="1">The sequence shown here is derived from an EMBL/GenBank/DDBJ whole genome shotgun (WGS) entry which is preliminary data.</text>
</comment>
<protein>
    <submittedName>
        <fullName evidence="1">Catalase</fullName>
    </submittedName>
</protein>
<reference evidence="1" key="2">
    <citation type="journal article" date="2021" name="PeerJ">
        <title>Extensive microbial diversity within the chicken gut microbiome revealed by metagenomics and culture.</title>
        <authorList>
            <person name="Gilroy R."/>
            <person name="Ravi A."/>
            <person name="Getino M."/>
            <person name="Pursley I."/>
            <person name="Horton D.L."/>
            <person name="Alikhan N.F."/>
            <person name="Baker D."/>
            <person name="Gharbi K."/>
            <person name="Hall N."/>
            <person name="Watson M."/>
            <person name="Adriaenssens E.M."/>
            <person name="Foster-Nyarko E."/>
            <person name="Jarju S."/>
            <person name="Secka A."/>
            <person name="Antonio M."/>
            <person name="Oren A."/>
            <person name="Chaudhuri R.R."/>
            <person name="La Ragione R."/>
            <person name="Hildebrand F."/>
            <person name="Pallen M.J."/>
        </authorList>
    </citation>
    <scope>NUCLEOTIDE SEQUENCE</scope>
    <source>
        <strain evidence="1">ChiSjej4B22-8148</strain>
    </source>
</reference>
<proteinExistence type="predicted"/>
<dbReference type="Pfam" id="PF18907">
    <property type="entry name" value="DUF5662"/>
    <property type="match status" value="1"/>
</dbReference>
<accession>A0A9D1ACG2</accession>
<dbReference type="EMBL" id="DVGK01000096">
    <property type="protein sequence ID" value="HIR13946.1"/>
    <property type="molecule type" value="Genomic_DNA"/>
</dbReference>
<dbReference type="Proteomes" id="UP000886757">
    <property type="component" value="Unassembled WGS sequence"/>
</dbReference>
<reference evidence="1" key="1">
    <citation type="submission" date="2020-10" db="EMBL/GenBank/DDBJ databases">
        <authorList>
            <person name="Gilroy R."/>
        </authorList>
    </citation>
    <scope>NUCLEOTIDE SEQUENCE</scope>
    <source>
        <strain evidence="1">ChiSjej4B22-8148</strain>
    </source>
</reference>
<gene>
    <name evidence="1" type="ORF">IAB31_08500</name>
</gene>